<keyword evidence="1" id="KW-0812">Transmembrane</keyword>
<reference evidence="2 3" key="1">
    <citation type="submission" date="2015-12" db="EMBL/GenBank/DDBJ databases">
        <title>Draft genome sequence of Moniliophthora roreri, the causal agent of frosty pod rot of cacao.</title>
        <authorList>
            <person name="Aime M.C."/>
            <person name="Diaz-Valderrama J.R."/>
            <person name="Kijpornyongpan T."/>
            <person name="Phillips-Mora W."/>
        </authorList>
    </citation>
    <scope>NUCLEOTIDE SEQUENCE [LARGE SCALE GENOMIC DNA]</scope>
    <source>
        <strain evidence="2 3">MCA 2952</strain>
    </source>
</reference>
<protein>
    <submittedName>
        <fullName evidence="2">Uncharacterized protein</fullName>
    </submittedName>
</protein>
<evidence type="ECO:0000256" key="1">
    <source>
        <dbReference type="SAM" id="Phobius"/>
    </source>
</evidence>
<sequence length="30" mass="3114">AETRLTSCIIGVVDAFGGSILRLVVLVLVV</sequence>
<accession>A0A0W0F9C7</accession>
<gene>
    <name evidence="2" type="ORF">WG66_14470</name>
</gene>
<comment type="caution">
    <text evidence="2">The sequence shown here is derived from an EMBL/GenBank/DDBJ whole genome shotgun (WGS) entry which is preliminary data.</text>
</comment>
<organism evidence="2 3">
    <name type="scientific">Moniliophthora roreri</name>
    <name type="common">Frosty pod rot fungus</name>
    <name type="synonym">Monilia roreri</name>
    <dbReference type="NCBI Taxonomy" id="221103"/>
    <lineage>
        <taxon>Eukaryota</taxon>
        <taxon>Fungi</taxon>
        <taxon>Dikarya</taxon>
        <taxon>Basidiomycota</taxon>
        <taxon>Agaricomycotina</taxon>
        <taxon>Agaricomycetes</taxon>
        <taxon>Agaricomycetidae</taxon>
        <taxon>Agaricales</taxon>
        <taxon>Marasmiineae</taxon>
        <taxon>Marasmiaceae</taxon>
        <taxon>Moniliophthora</taxon>
    </lineage>
</organism>
<dbReference type="AlphaFoldDB" id="A0A0W0F9C7"/>
<evidence type="ECO:0000313" key="2">
    <source>
        <dbReference type="EMBL" id="KTB32951.1"/>
    </source>
</evidence>
<dbReference type="Proteomes" id="UP000054988">
    <property type="component" value="Unassembled WGS sequence"/>
</dbReference>
<keyword evidence="1" id="KW-1133">Transmembrane helix</keyword>
<proteinExistence type="predicted"/>
<evidence type="ECO:0000313" key="3">
    <source>
        <dbReference type="Proteomes" id="UP000054988"/>
    </source>
</evidence>
<keyword evidence="1" id="KW-0472">Membrane</keyword>
<feature type="non-terminal residue" evidence="2">
    <location>
        <position position="1"/>
    </location>
</feature>
<feature type="transmembrane region" description="Helical" evidence="1">
    <location>
        <begin position="7"/>
        <end position="29"/>
    </location>
</feature>
<dbReference type="EMBL" id="LATX01002197">
    <property type="protein sequence ID" value="KTB32951.1"/>
    <property type="molecule type" value="Genomic_DNA"/>
</dbReference>
<name>A0A0W0F9C7_MONRR</name>